<gene>
    <name evidence="3" type="ORF">K7432_008523</name>
</gene>
<dbReference type="PANTHER" id="PTHR42903">
    <property type="entry name" value="INNER MEMBRANE PROTEIN YCCF"/>
    <property type="match status" value="1"/>
</dbReference>
<dbReference type="InterPro" id="IPR005185">
    <property type="entry name" value="YccF"/>
</dbReference>
<evidence type="ECO:0000256" key="1">
    <source>
        <dbReference type="SAM" id="Phobius"/>
    </source>
</evidence>
<dbReference type="NCBIfam" id="NF008740">
    <property type="entry name" value="PRK11770.1-2"/>
    <property type="match status" value="1"/>
</dbReference>
<evidence type="ECO:0000313" key="3">
    <source>
        <dbReference type="EMBL" id="KAK9764180.1"/>
    </source>
</evidence>
<reference evidence="3 4" key="1">
    <citation type="submission" date="2023-04" db="EMBL/GenBank/DDBJ databases">
        <title>Genome of Basidiobolus ranarum AG-B5.</title>
        <authorList>
            <person name="Stajich J.E."/>
            <person name="Carter-House D."/>
            <person name="Gryganskyi A."/>
        </authorList>
    </citation>
    <scope>NUCLEOTIDE SEQUENCE [LARGE SCALE GENOMIC DNA]</scope>
    <source>
        <strain evidence="3 4">AG-B5</strain>
    </source>
</reference>
<proteinExistence type="predicted"/>
<protein>
    <recommendedName>
        <fullName evidence="2">Inner membrane component domain-containing protein</fullName>
    </recommendedName>
</protein>
<dbReference type="Pfam" id="PF03733">
    <property type="entry name" value="YccF"/>
    <property type="match status" value="2"/>
</dbReference>
<keyword evidence="4" id="KW-1185">Reference proteome</keyword>
<feature type="domain" description="Inner membrane component" evidence="2">
    <location>
        <begin position="6"/>
        <end position="54"/>
    </location>
</feature>
<sequence>MIIGIVGNILWILLGGWIFGLYYLIGGILCMLTIVGIPFGYECFKLSILALFPFEQQLNPRIDVDGLRLVMNVLWLFLLGWEAFLLHLSFALIFAVTIVGFPFAMQHWKLAKLSLWPFGQHIGEPGMEQIA</sequence>
<dbReference type="Proteomes" id="UP001479436">
    <property type="component" value="Unassembled WGS sequence"/>
</dbReference>
<organism evidence="3 4">
    <name type="scientific">Basidiobolus ranarum</name>
    <dbReference type="NCBI Taxonomy" id="34480"/>
    <lineage>
        <taxon>Eukaryota</taxon>
        <taxon>Fungi</taxon>
        <taxon>Fungi incertae sedis</taxon>
        <taxon>Zoopagomycota</taxon>
        <taxon>Entomophthoromycotina</taxon>
        <taxon>Basidiobolomycetes</taxon>
        <taxon>Basidiobolales</taxon>
        <taxon>Basidiobolaceae</taxon>
        <taxon>Basidiobolus</taxon>
    </lineage>
</organism>
<keyword evidence="1" id="KW-0812">Transmembrane</keyword>
<dbReference type="EMBL" id="JASJQH010000477">
    <property type="protein sequence ID" value="KAK9764180.1"/>
    <property type="molecule type" value="Genomic_DNA"/>
</dbReference>
<feature type="domain" description="Inner membrane component" evidence="2">
    <location>
        <begin position="70"/>
        <end position="120"/>
    </location>
</feature>
<feature type="transmembrane region" description="Helical" evidence="1">
    <location>
        <begin position="74"/>
        <end position="104"/>
    </location>
</feature>
<keyword evidence="1" id="KW-1133">Transmembrane helix</keyword>
<keyword evidence="1" id="KW-0472">Membrane</keyword>
<feature type="transmembrane region" description="Helical" evidence="1">
    <location>
        <begin position="6"/>
        <end position="25"/>
    </location>
</feature>
<dbReference type="PANTHER" id="PTHR42903:SF1">
    <property type="entry name" value="INNER MEMBRANE PROTEIN YCCF"/>
    <property type="match status" value="1"/>
</dbReference>
<name>A0ABR2WRQ5_9FUNG</name>
<dbReference type="InterPro" id="IPR052937">
    <property type="entry name" value="Inner_membrane_protein"/>
</dbReference>
<evidence type="ECO:0000259" key="2">
    <source>
        <dbReference type="Pfam" id="PF03733"/>
    </source>
</evidence>
<accession>A0ABR2WRQ5</accession>
<evidence type="ECO:0000313" key="4">
    <source>
        <dbReference type="Proteomes" id="UP001479436"/>
    </source>
</evidence>
<comment type="caution">
    <text evidence="3">The sequence shown here is derived from an EMBL/GenBank/DDBJ whole genome shotgun (WGS) entry which is preliminary data.</text>
</comment>